<dbReference type="eggNOG" id="ENOG502ZVE4">
    <property type="taxonomic scope" value="Bacteria"/>
</dbReference>
<dbReference type="PATRIC" id="fig|1268237.3.peg.2164"/>
<dbReference type="EMBL" id="APVG01000026">
    <property type="protein sequence ID" value="ENY71828.1"/>
    <property type="molecule type" value="Genomic_DNA"/>
</dbReference>
<dbReference type="RefSeq" id="WP_005353701.1">
    <property type="nucleotide sequence ID" value="NZ_APVG01000026.1"/>
</dbReference>
<gene>
    <name evidence="1" type="ORF">G114_10995</name>
</gene>
<accession>N9VJN7</accession>
<name>N9VJN7_9GAMM</name>
<dbReference type="AlphaFoldDB" id="N9VJN7"/>
<dbReference type="Proteomes" id="UP000023775">
    <property type="component" value="Unassembled WGS sequence"/>
</dbReference>
<keyword evidence="2" id="KW-1185">Reference proteome</keyword>
<comment type="caution">
    <text evidence="1">The sequence shown here is derived from an EMBL/GenBank/DDBJ whole genome shotgun (WGS) entry which is preliminary data.</text>
</comment>
<sequence length="54" mass="6249">MDIREVRPGMYCQTREGAAWVLEVDRQNRLVLLQREDETTPVQVCVDDILDSGE</sequence>
<reference evidence="1 2" key="1">
    <citation type="journal article" date="2013" name="Genome Announc.">
        <title>Draft Genome Sequence of the Aeromonas diversa Type Strain.</title>
        <authorList>
            <person name="Farfan M."/>
            <person name="Spataro N."/>
            <person name="Sanglas A."/>
            <person name="Albarral V."/>
            <person name="Loren J.G."/>
            <person name="Bosch E."/>
            <person name="Fuste M.C."/>
        </authorList>
    </citation>
    <scope>NUCLEOTIDE SEQUENCE [LARGE SCALE GENOMIC DNA]</scope>
    <source>
        <strain evidence="1 2">2478-85</strain>
    </source>
</reference>
<organism evidence="1 2">
    <name type="scientific">Aeromonas diversa CDC 2478-85</name>
    <dbReference type="NCBI Taxonomy" id="1268237"/>
    <lineage>
        <taxon>Bacteria</taxon>
        <taxon>Pseudomonadati</taxon>
        <taxon>Pseudomonadota</taxon>
        <taxon>Gammaproteobacteria</taxon>
        <taxon>Aeromonadales</taxon>
        <taxon>Aeromonadaceae</taxon>
        <taxon>Aeromonas</taxon>
    </lineage>
</organism>
<evidence type="ECO:0000313" key="2">
    <source>
        <dbReference type="Proteomes" id="UP000023775"/>
    </source>
</evidence>
<protein>
    <submittedName>
        <fullName evidence="1">Uncharacterized protein</fullName>
    </submittedName>
</protein>
<evidence type="ECO:0000313" key="1">
    <source>
        <dbReference type="EMBL" id="ENY71828.1"/>
    </source>
</evidence>
<proteinExistence type="predicted"/>